<feature type="region of interest" description="Disordered" evidence="1">
    <location>
        <begin position="51"/>
        <end position="84"/>
    </location>
</feature>
<evidence type="ECO:0000313" key="3">
    <source>
        <dbReference type="Proteomes" id="UP000054485"/>
    </source>
</evidence>
<proteinExistence type="predicted"/>
<gene>
    <name evidence="2" type="ORF">CY34DRAFT_13971</name>
</gene>
<reference evidence="3" key="2">
    <citation type="submission" date="2015-01" db="EMBL/GenBank/DDBJ databases">
        <title>Evolutionary Origins and Diversification of the Mycorrhizal Mutualists.</title>
        <authorList>
            <consortium name="DOE Joint Genome Institute"/>
            <consortium name="Mycorrhizal Genomics Consortium"/>
            <person name="Kohler A."/>
            <person name="Kuo A."/>
            <person name="Nagy L.G."/>
            <person name="Floudas D."/>
            <person name="Copeland A."/>
            <person name="Barry K.W."/>
            <person name="Cichocki N."/>
            <person name="Veneault-Fourrey C."/>
            <person name="LaButti K."/>
            <person name="Lindquist E.A."/>
            <person name="Lipzen A."/>
            <person name="Lundell T."/>
            <person name="Morin E."/>
            <person name="Murat C."/>
            <person name="Riley R."/>
            <person name="Ohm R."/>
            <person name="Sun H."/>
            <person name="Tunlid A."/>
            <person name="Henrissat B."/>
            <person name="Grigoriev I.V."/>
            <person name="Hibbett D.S."/>
            <person name="Martin F."/>
        </authorList>
    </citation>
    <scope>NUCLEOTIDE SEQUENCE [LARGE SCALE GENOMIC DNA]</scope>
    <source>
        <strain evidence="3">UH-Slu-Lm8-n1</strain>
    </source>
</reference>
<protein>
    <submittedName>
        <fullName evidence="2">Uncharacterized protein</fullName>
    </submittedName>
</protein>
<keyword evidence="3" id="KW-1185">Reference proteome</keyword>
<dbReference type="EMBL" id="KN835317">
    <property type="protein sequence ID" value="KIK40043.1"/>
    <property type="molecule type" value="Genomic_DNA"/>
</dbReference>
<accession>A0A0D0B8J5</accession>
<evidence type="ECO:0000313" key="2">
    <source>
        <dbReference type="EMBL" id="KIK40043.1"/>
    </source>
</evidence>
<reference evidence="2 3" key="1">
    <citation type="submission" date="2014-04" db="EMBL/GenBank/DDBJ databases">
        <authorList>
            <consortium name="DOE Joint Genome Institute"/>
            <person name="Kuo A."/>
            <person name="Ruytinx J."/>
            <person name="Rineau F."/>
            <person name="Colpaert J."/>
            <person name="Kohler A."/>
            <person name="Nagy L.G."/>
            <person name="Floudas D."/>
            <person name="Copeland A."/>
            <person name="Barry K.W."/>
            <person name="Cichocki N."/>
            <person name="Veneault-Fourrey C."/>
            <person name="LaButti K."/>
            <person name="Lindquist E.A."/>
            <person name="Lipzen A."/>
            <person name="Lundell T."/>
            <person name="Morin E."/>
            <person name="Murat C."/>
            <person name="Sun H."/>
            <person name="Tunlid A."/>
            <person name="Henrissat B."/>
            <person name="Grigoriev I.V."/>
            <person name="Hibbett D.S."/>
            <person name="Martin F."/>
            <person name="Nordberg H.P."/>
            <person name="Cantor M.N."/>
            <person name="Hua S.X."/>
        </authorList>
    </citation>
    <scope>NUCLEOTIDE SEQUENCE [LARGE SCALE GENOMIC DNA]</scope>
    <source>
        <strain evidence="2 3">UH-Slu-Lm8-n1</strain>
    </source>
</reference>
<dbReference type="AlphaFoldDB" id="A0A0D0B8J5"/>
<dbReference type="InParanoid" id="A0A0D0B8J5"/>
<dbReference type="Proteomes" id="UP000054485">
    <property type="component" value="Unassembled WGS sequence"/>
</dbReference>
<name>A0A0D0B8J5_9AGAM</name>
<sequence length="112" mass="12539">MMNAVLPSSIPTAPNNTSYIDQRTFIRLQLLLHHRTDGTEFTTELVGLRDVATSRSPSPPPQECHPRMMQLHPHPHSFPLEALPPPNNDRFGFQSGPGLTFKVVFGSTFYAQ</sequence>
<organism evidence="2 3">
    <name type="scientific">Suillus luteus UH-Slu-Lm8-n1</name>
    <dbReference type="NCBI Taxonomy" id="930992"/>
    <lineage>
        <taxon>Eukaryota</taxon>
        <taxon>Fungi</taxon>
        <taxon>Dikarya</taxon>
        <taxon>Basidiomycota</taxon>
        <taxon>Agaricomycotina</taxon>
        <taxon>Agaricomycetes</taxon>
        <taxon>Agaricomycetidae</taxon>
        <taxon>Boletales</taxon>
        <taxon>Suillineae</taxon>
        <taxon>Suillaceae</taxon>
        <taxon>Suillus</taxon>
    </lineage>
</organism>
<evidence type="ECO:0000256" key="1">
    <source>
        <dbReference type="SAM" id="MobiDB-lite"/>
    </source>
</evidence>
<dbReference type="HOGENOM" id="CLU_2147515_0_0_1"/>